<gene>
    <name evidence="8" type="ORF">GCM10010412_095340</name>
</gene>
<keyword evidence="4 6" id="KW-1133">Transmembrane helix</keyword>
<comment type="caution">
    <text evidence="8">The sequence shown here is derived from an EMBL/GenBank/DDBJ whole genome shotgun (WGS) entry which is preliminary data.</text>
</comment>
<keyword evidence="2" id="KW-1003">Cell membrane</keyword>
<dbReference type="SUPFAM" id="SSF103473">
    <property type="entry name" value="MFS general substrate transporter"/>
    <property type="match status" value="1"/>
</dbReference>
<proteinExistence type="predicted"/>
<name>A0ABN3TC16_9ACTN</name>
<evidence type="ECO:0000259" key="7">
    <source>
        <dbReference type="PROSITE" id="PS50850"/>
    </source>
</evidence>
<evidence type="ECO:0000256" key="1">
    <source>
        <dbReference type="ARBA" id="ARBA00004651"/>
    </source>
</evidence>
<dbReference type="Proteomes" id="UP001501666">
    <property type="component" value="Unassembled WGS sequence"/>
</dbReference>
<feature type="domain" description="Major facilitator superfamily (MFS) profile" evidence="7">
    <location>
        <begin position="9"/>
        <end position="383"/>
    </location>
</feature>
<dbReference type="InterPro" id="IPR011701">
    <property type="entry name" value="MFS"/>
</dbReference>
<organism evidence="8 9">
    <name type="scientific">Nonomuraea recticatena</name>
    <dbReference type="NCBI Taxonomy" id="46178"/>
    <lineage>
        <taxon>Bacteria</taxon>
        <taxon>Bacillati</taxon>
        <taxon>Actinomycetota</taxon>
        <taxon>Actinomycetes</taxon>
        <taxon>Streptosporangiales</taxon>
        <taxon>Streptosporangiaceae</taxon>
        <taxon>Nonomuraea</taxon>
    </lineage>
</organism>
<comment type="subcellular location">
    <subcellularLocation>
        <location evidence="1">Cell membrane</location>
        <topology evidence="1">Multi-pass membrane protein</topology>
    </subcellularLocation>
</comment>
<evidence type="ECO:0000256" key="2">
    <source>
        <dbReference type="ARBA" id="ARBA00022475"/>
    </source>
</evidence>
<dbReference type="InterPro" id="IPR020846">
    <property type="entry name" value="MFS_dom"/>
</dbReference>
<dbReference type="InterPro" id="IPR050189">
    <property type="entry name" value="MFS_Efflux_Transporters"/>
</dbReference>
<dbReference type="CDD" id="cd17324">
    <property type="entry name" value="MFS_NepI_like"/>
    <property type="match status" value="1"/>
</dbReference>
<keyword evidence="3 6" id="KW-0812">Transmembrane</keyword>
<accession>A0ABN3TC16</accession>
<sequence length="385" mass="38698">MATARGWFAVVTVSLGIFALVTAEQLPIGLLTPLGSALGVSEGTAGLVVTVPGLVAALAAPLLPIVIGRLDRRWVLAGLIALMAASHAVSAITTSFAVMLAARVLVGVSIGGFWAIAGGLALRLVPERSVPRATAIVFGGVAAANVLGVPLGTWIGGLSGWQTAFAALGGLGLLILLALLAVLPRLPATRPVRPGELLAGLRDARVRAGILATGLLVTGHFAAFTFLSPALRNISGIGSEAMGPLLLAYGVAGIAGNFVSGAAAGRHVLRTLLVISLALAAALSLFPLLGRTPITGVVLLIAWGLAFGGVSVSLQTWMLKAAPHAAEASTSLYTSMFNFAIALGAFVGGLIVNLVAVSGVLWLGAALVLLTLTAVRMAHRAGGLT</sequence>
<dbReference type="PROSITE" id="PS50850">
    <property type="entry name" value="MFS"/>
    <property type="match status" value="1"/>
</dbReference>
<feature type="transmembrane region" description="Helical" evidence="6">
    <location>
        <begin position="161"/>
        <end position="183"/>
    </location>
</feature>
<dbReference type="PANTHER" id="PTHR43124">
    <property type="entry name" value="PURINE EFFLUX PUMP PBUE"/>
    <property type="match status" value="1"/>
</dbReference>
<dbReference type="Gene3D" id="1.20.1250.20">
    <property type="entry name" value="MFS general substrate transporter like domains"/>
    <property type="match status" value="1"/>
</dbReference>
<feature type="transmembrane region" description="Helical" evidence="6">
    <location>
        <begin position="296"/>
        <end position="319"/>
    </location>
</feature>
<evidence type="ECO:0000313" key="9">
    <source>
        <dbReference type="Proteomes" id="UP001501666"/>
    </source>
</evidence>
<keyword evidence="9" id="KW-1185">Reference proteome</keyword>
<dbReference type="EMBL" id="BAAATE010000054">
    <property type="protein sequence ID" value="GAA2699084.1"/>
    <property type="molecule type" value="Genomic_DNA"/>
</dbReference>
<evidence type="ECO:0000256" key="6">
    <source>
        <dbReference type="SAM" id="Phobius"/>
    </source>
</evidence>
<dbReference type="InterPro" id="IPR036259">
    <property type="entry name" value="MFS_trans_sf"/>
</dbReference>
<keyword evidence="5 6" id="KW-0472">Membrane</keyword>
<dbReference type="PANTHER" id="PTHR43124:SF3">
    <property type="entry name" value="CHLORAMPHENICOL EFFLUX PUMP RV0191"/>
    <property type="match status" value="1"/>
</dbReference>
<reference evidence="8 9" key="1">
    <citation type="journal article" date="2019" name="Int. J. Syst. Evol. Microbiol.">
        <title>The Global Catalogue of Microorganisms (GCM) 10K type strain sequencing project: providing services to taxonomists for standard genome sequencing and annotation.</title>
        <authorList>
            <consortium name="The Broad Institute Genomics Platform"/>
            <consortium name="The Broad Institute Genome Sequencing Center for Infectious Disease"/>
            <person name="Wu L."/>
            <person name="Ma J."/>
        </authorList>
    </citation>
    <scope>NUCLEOTIDE SEQUENCE [LARGE SCALE GENOMIC DNA]</scope>
    <source>
        <strain evidence="8 9">JCM 6835</strain>
    </source>
</reference>
<evidence type="ECO:0000313" key="8">
    <source>
        <dbReference type="EMBL" id="GAA2699084.1"/>
    </source>
</evidence>
<feature type="transmembrane region" description="Helical" evidence="6">
    <location>
        <begin position="47"/>
        <end position="67"/>
    </location>
</feature>
<evidence type="ECO:0000256" key="5">
    <source>
        <dbReference type="ARBA" id="ARBA00023136"/>
    </source>
</evidence>
<feature type="transmembrane region" description="Helical" evidence="6">
    <location>
        <begin position="74"/>
        <end position="98"/>
    </location>
</feature>
<dbReference type="Pfam" id="PF07690">
    <property type="entry name" value="MFS_1"/>
    <property type="match status" value="1"/>
</dbReference>
<feature type="transmembrane region" description="Helical" evidence="6">
    <location>
        <begin position="104"/>
        <end position="122"/>
    </location>
</feature>
<evidence type="ECO:0000256" key="4">
    <source>
        <dbReference type="ARBA" id="ARBA00022989"/>
    </source>
</evidence>
<feature type="transmembrane region" description="Helical" evidence="6">
    <location>
        <begin position="331"/>
        <end position="354"/>
    </location>
</feature>
<protein>
    <submittedName>
        <fullName evidence="8">MFS transporter</fullName>
    </submittedName>
</protein>
<feature type="transmembrane region" description="Helical" evidence="6">
    <location>
        <begin position="134"/>
        <end position="155"/>
    </location>
</feature>
<feature type="transmembrane region" description="Helical" evidence="6">
    <location>
        <begin position="272"/>
        <end position="290"/>
    </location>
</feature>
<evidence type="ECO:0000256" key="3">
    <source>
        <dbReference type="ARBA" id="ARBA00022692"/>
    </source>
</evidence>
<feature type="transmembrane region" description="Helical" evidence="6">
    <location>
        <begin position="204"/>
        <end position="226"/>
    </location>
</feature>